<reference evidence="2 3" key="1">
    <citation type="submission" date="2024-10" db="EMBL/GenBank/DDBJ databases">
        <title>The Natural Products Discovery Center: Release of the First 8490 Sequenced Strains for Exploring Actinobacteria Biosynthetic Diversity.</title>
        <authorList>
            <person name="Kalkreuter E."/>
            <person name="Kautsar S.A."/>
            <person name="Yang D."/>
            <person name="Bader C.D."/>
            <person name="Teijaro C.N."/>
            <person name="Fluegel L."/>
            <person name="Davis C.M."/>
            <person name="Simpson J.R."/>
            <person name="Lauterbach L."/>
            <person name="Steele A.D."/>
            <person name="Gui C."/>
            <person name="Meng S."/>
            <person name="Li G."/>
            <person name="Viehrig K."/>
            <person name="Ye F."/>
            <person name="Su P."/>
            <person name="Kiefer A.F."/>
            <person name="Nichols A."/>
            <person name="Cepeda A.J."/>
            <person name="Yan W."/>
            <person name="Fan B."/>
            <person name="Jiang Y."/>
            <person name="Adhikari A."/>
            <person name="Zheng C.-J."/>
            <person name="Schuster L."/>
            <person name="Cowan T.M."/>
            <person name="Smanski M.J."/>
            <person name="Chevrette M.G."/>
            <person name="De Carvalho L.P.S."/>
            <person name="Shen B."/>
        </authorList>
    </citation>
    <scope>NUCLEOTIDE SEQUENCE [LARGE SCALE GENOMIC DNA]</scope>
    <source>
        <strain evidence="2 3">NPDC049639</strain>
    </source>
</reference>
<protein>
    <recommendedName>
        <fullName evidence="4">DUF420 domain-containing protein</fullName>
    </recommendedName>
</protein>
<dbReference type="Proteomes" id="UP001612915">
    <property type="component" value="Unassembled WGS sequence"/>
</dbReference>
<proteinExistence type="predicted"/>
<organism evidence="2 3">
    <name type="scientific">Spongisporangium articulatum</name>
    <dbReference type="NCBI Taxonomy" id="3362603"/>
    <lineage>
        <taxon>Bacteria</taxon>
        <taxon>Bacillati</taxon>
        <taxon>Actinomycetota</taxon>
        <taxon>Actinomycetes</taxon>
        <taxon>Kineosporiales</taxon>
        <taxon>Kineosporiaceae</taxon>
        <taxon>Spongisporangium</taxon>
    </lineage>
</organism>
<dbReference type="RefSeq" id="WP_398284249.1">
    <property type="nucleotide sequence ID" value="NZ_JBITLV010000008.1"/>
</dbReference>
<name>A0ABW8ATC8_9ACTN</name>
<keyword evidence="1" id="KW-0812">Transmembrane</keyword>
<dbReference type="EMBL" id="JBITLV010000008">
    <property type="protein sequence ID" value="MFI7589648.1"/>
    <property type="molecule type" value="Genomic_DNA"/>
</dbReference>
<evidence type="ECO:0000256" key="1">
    <source>
        <dbReference type="SAM" id="Phobius"/>
    </source>
</evidence>
<comment type="caution">
    <text evidence="2">The sequence shown here is derived from an EMBL/GenBank/DDBJ whole genome shotgun (WGS) entry which is preliminary data.</text>
</comment>
<accession>A0ABW8ATC8</accession>
<sequence>MLLAASALRPNPAVAPSELFAVRAGILTFLGTLAIGAAMIAIGTVAARTQSQQAAYTAATPLKWAHFATMHGILVLPAVAWWTGRSGWPEARRAQAVRLVTALYVLAAGAVVAASVVALTR</sequence>
<keyword evidence="3" id="KW-1185">Reference proteome</keyword>
<evidence type="ECO:0008006" key="4">
    <source>
        <dbReference type="Google" id="ProtNLM"/>
    </source>
</evidence>
<keyword evidence="1" id="KW-1133">Transmembrane helix</keyword>
<evidence type="ECO:0000313" key="3">
    <source>
        <dbReference type="Proteomes" id="UP001612915"/>
    </source>
</evidence>
<gene>
    <name evidence="2" type="ORF">ACIB24_21480</name>
</gene>
<evidence type="ECO:0000313" key="2">
    <source>
        <dbReference type="EMBL" id="MFI7589648.1"/>
    </source>
</evidence>
<feature type="transmembrane region" description="Helical" evidence="1">
    <location>
        <begin position="64"/>
        <end position="84"/>
    </location>
</feature>
<feature type="transmembrane region" description="Helical" evidence="1">
    <location>
        <begin position="96"/>
        <end position="119"/>
    </location>
</feature>
<feature type="transmembrane region" description="Helical" evidence="1">
    <location>
        <begin position="20"/>
        <end position="43"/>
    </location>
</feature>
<keyword evidence="1" id="KW-0472">Membrane</keyword>